<gene>
    <name evidence="1" type="ORF">IWW38_005542</name>
</gene>
<sequence length="263" mass="28589">MNSTESQALFNVPTYWPSKGAAFAVASLYYALGIALLVESKLSRRYRYMHLTVLISWMLGGAFTARGVFVVQEARSNDPFIAFSVLSSVAPNLINLVNYLLLINLMRGLHVGPSKGKLVLLRAFAATAAIAFGAVSAAGAALLSGDPLSGKYLTGYKLYKASTAGQMATSLLFVLIATGLTMAYKEALALREWVAMIFVGGLFMVARNITRMIVVFDLSDSLIRDSEAAYYCLDPLFTLIIISTWAVLNLPRRCHHEAKTVSL</sequence>
<protein>
    <submittedName>
        <fullName evidence="1">Uncharacterized protein</fullName>
    </submittedName>
</protein>
<evidence type="ECO:0000313" key="2">
    <source>
        <dbReference type="Proteomes" id="UP001139981"/>
    </source>
</evidence>
<dbReference type="EMBL" id="JANBVB010002645">
    <property type="protein sequence ID" value="KAJ2883464.1"/>
    <property type="molecule type" value="Genomic_DNA"/>
</dbReference>
<keyword evidence="2" id="KW-1185">Reference proteome</keyword>
<organism evidence="1 2">
    <name type="scientific">Coemansia aciculifera</name>
    <dbReference type="NCBI Taxonomy" id="417176"/>
    <lineage>
        <taxon>Eukaryota</taxon>
        <taxon>Fungi</taxon>
        <taxon>Fungi incertae sedis</taxon>
        <taxon>Zoopagomycota</taxon>
        <taxon>Kickxellomycotina</taxon>
        <taxon>Kickxellomycetes</taxon>
        <taxon>Kickxellales</taxon>
        <taxon>Kickxellaceae</taxon>
        <taxon>Coemansia</taxon>
    </lineage>
</organism>
<proteinExistence type="predicted"/>
<name>A0ACC1LVC2_9FUNG</name>
<comment type="caution">
    <text evidence="1">The sequence shown here is derived from an EMBL/GenBank/DDBJ whole genome shotgun (WGS) entry which is preliminary data.</text>
</comment>
<evidence type="ECO:0000313" key="1">
    <source>
        <dbReference type="EMBL" id="KAJ2883464.1"/>
    </source>
</evidence>
<accession>A0ACC1LVC2</accession>
<dbReference type="Proteomes" id="UP001139981">
    <property type="component" value="Unassembled WGS sequence"/>
</dbReference>
<reference evidence="1" key="1">
    <citation type="submission" date="2022-07" db="EMBL/GenBank/DDBJ databases">
        <title>Phylogenomic reconstructions and comparative analyses of Kickxellomycotina fungi.</title>
        <authorList>
            <person name="Reynolds N.K."/>
            <person name="Stajich J.E."/>
            <person name="Barry K."/>
            <person name="Grigoriev I.V."/>
            <person name="Crous P."/>
            <person name="Smith M.E."/>
        </authorList>
    </citation>
    <scope>NUCLEOTIDE SEQUENCE</scope>
    <source>
        <strain evidence="1">CBS 190363</strain>
    </source>
</reference>